<evidence type="ECO:0000313" key="8">
    <source>
        <dbReference type="EMBL" id="MDR5711638.1"/>
    </source>
</evidence>
<dbReference type="InterPro" id="IPR018076">
    <property type="entry name" value="T2SS_GspF_dom"/>
</dbReference>
<dbReference type="Pfam" id="PF00482">
    <property type="entry name" value="T2SSF"/>
    <property type="match status" value="1"/>
</dbReference>
<keyword evidence="3 6" id="KW-0812">Transmembrane</keyword>
<evidence type="ECO:0000256" key="4">
    <source>
        <dbReference type="ARBA" id="ARBA00022989"/>
    </source>
</evidence>
<protein>
    <submittedName>
        <fullName evidence="8">Type II secretion system F family protein</fullName>
    </submittedName>
</protein>
<evidence type="ECO:0000256" key="3">
    <source>
        <dbReference type="ARBA" id="ARBA00022692"/>
    </source>
</evidence>
<name>A0ABU1FSQ4_9MICC</name>
<gene>
    <name evidence="8" type="ORF">RH857_05755</name>
</gene>
<evidence type="ECO:0000256" key="5">
    <source>
        <dbReference type="ARBA" id="ARBA00023136"/>
    </source>
</evidence>
<sequence length="249" mass="26537">MLSIFQPLLDVALSQLDRLSTDSFQLKRRLLQADLSLSVTEYRLQQLVGAGVGAGAAAMLNAAAALAGQFHGLFAVLSTAAAVFLGAAGRDNLLSARIRRRQRRMLAEFPTIAEMIALSVSAGESAPSAFERVGRVATGELAAELHRTLAETRSGTPFTSAVKDMDTRIGSPPISRFLDGMLVAIERGTPLADVMRSQAADVRELGKRDLMEAAGKKEIGMLVPLVFGILPLVVLFAVYPGLTLLSIDF</sequence>
<keyword evidence="2" id="KW-1003">Cell membrane</keyword>
<feature type="transmembrane region" description="Helical" evidence="6">
    <location>
        <begin position="47"/>
        <end position="67"/>
    </location>
</feature>
<keyword evidence="9" id="KW-1185">Reference proteome</keyword>
<keyword evidence="5 6" id="KW-0472">Membrane</keyword>
<reference evidence="9" key="1">
    <citation type="submission" date="2023-07" db="EMBL/GenBank/DDBJ databases">
        <title>Description of three actinobacteria isolated from air of manufacturing shop in a pharmaceutical factory.</title>
        <authorList>
            <person name="Zhang D.-F."/>
        </authorList>
    </citation>
    <scope>NUCLEOTIDE SEQUENCE [LARGE SCALE GENOMIC DNA]</scope>
    <source>
        <strain evidence="9">CCTCC AB 207010</strain>
    </source>
</reference>
<dbReference type="PANTHER" id="PTHR35007">
    <property type="entry name" value="INTEGRAL MEMBRANE PROTEIN-RELATED"/>
    <property type="match status" value="1"/>
</dbReference>
<dbReference type="Proteomes" id="UP001260872">
    <property type="component" value="Unassembled WGS sequence"/>
</dbReference>
<keyword evidence="4 6" id="KW-1133">Transmembrane helix</keyword>
<dbReference type="PANTHER" id="PTHR35007:SF4">
    <property type="entry name" value="CONSERVED TRANSMEMBRANE PROTEIN-RELATED"/>
    <property type="match status" value="1"/>
</dbReference>
<comment type="subcellular location">
    <subcellularLocation>
        <location evidence="1">Cell membrane</location>
        <topology evidence="1">Multi-pass membrane protein</topology>
    </subcellularLocation>
</comment>
<evidence type="ECO:0000259" key="7">
    <source>
        <dbReference type="Pfam" id="PF00482"/>
    </source>
</evidence>
<dbReference type="RefSeq" id="WP_310537020.1">
    <property type="nucleotide sequence ID" value="NZ_BAAAOC010000009.1"/>
</dbReference>
<organism evidence="8 9">
    <name type="scientific">Nesterenkonia flava</name>
    <dbReference type="NCBI Taxonomy" id="469799"/>
    <lineage>
        <taxon>Bacteria</taxon>
        <taxon>Bacillati</taxon>
        <taxon>Actinomycetota</taxon>
        <taxon>Actinomycetes</taxon>
        <taxon>Micrococcales</taxon>
        <taxon>Micrococcaceae</taxon>
        <taxon>Nesterenkonia</taxon>
    </lineage>
</organism>
<evidence type="ECO:0000256" key="2">
    <source>
        <dbReference type="ARBA" id="ARBA00022475"/>
    </source>
</evidence>
<evidence type="ECO:0000313" key="9">
    <source>
        <dbReference type="Proteomes" id="UP001260872"/>
    </source>
</evidence>
<feature type="transmembrane region" description="Helical" evidence="6">
    <location>
        <begin position="219"/>
        <end position="239"/>
    </location>
</feature>
<accession>A0ABU1FSQ4</accession>
<feature type="domain" description="Type II secretion system protein GspF" evidence="7">
    <location>
        <begin position="114"/>
        <end position="237"/>
    </location>
</feature>
<evidence type="ECO:0000256" key="6">
    <source>
        <dbReference type="SAM" id="Phobius"/>
    </source>
</evidence>
<dbReference type="EMBL" id="JAVKGT010000011">
    <property type="protein sequence ID" value="MDR5711638.1"/>
    <property type="molecule type" value="Genomic_DNA"/>
</dbReference>
<evidence type="ECO:0000256" key="1">
    <source>
        <dbReference type="ARBA" id="ARBA00004651"/>
    </source>
</evidence>
<proteinExistence type="predicted"/>
<feature type="transmembrane region" description="Helical" evidence="6">
    <location>
        <begin position="73"/>
        <end position="94"/>
    </location>
</feature>
<comment type="caution">
    <text evidence="8">The sequence shown here is derived from an EMBL/GenBank/DDBJ whole genome shotgun (WGS) entry which is preliminary data.</text>
</comment>